<name>D1C6D8_SPHTD</name>
<keyword evidence="1" id="KW-0812">Transmembrane</keyword>
<keyword evidence="1" id="KW-1133">Transmembrane helix</keyword>
<dbReference type="AlphaFoldDB" id="D1C6D8"/>
<proteinExistence type="predicted"/>
<feature type="chain" id="PRO_5003021102" evidence="2">
    <location>
        <begin position="26"/>
        <end position="180"/>
    </location>
</feature>
<dbReference type="HOGENOM" id="CLU_1575455_0_0_0"/>
<accession>D1C6D8</accession>
<feature type="transmembrane region" description="Helical" evidence="1">
    <location>
        <begin position="148"/>
        <end position="166"/>
    </location>
</feature>
<reference evidence="3 4" key="2">
    <citation type="journal article" date="2010" name="Stand. Genomic Sci.">
        <title>Complete genome sequence of Desulfohalobium retbaense type strain (HR(100)).</title>
        <authorList>
            <person name="Spring S."/>
            <person name="Nolan M."/>
            <person name="Lapidus A."/>
            <person name="Glavina Del Rio T."/>
            <person name="Copeland A."/>
            <person name="Tice H."/>
            <person name="Cheng J.F."/>
            <person name="Lucas S."/>
            <person name="Land M."/>
            <person name="Chen F."/>
            <person name="Bruce D."/>
            <person name="Goodwin L."/>
            <person name="Pitluck S."/>
            <person name="Ivanova N."/>
            <person name="Mavromatis K."/>
            <person name="Mikhailova N."/>
            <person name="Pati A."/>
            <person name="Chen A."/>
            <person name="Palaniappan K."/>
            <person name="Hauser L."/>
            <person name="Chang Y.J."/>
            <person name="Jeffries C.D."/>
            <person name="Munk C."/>
            <person name="Kiss H."/>
            <person name="Chain P."/>
            <person name="Han C."/>
            <person name="Brettin T."/>
            <person name="Detter J.C."/>
            <person name="Schuler E."/>
            <person name="Goker M."/>
            <person name="Rohde M."/>
            <person name="Bristow J."/>
            <person name="Eisen J.A."/>
            <person name="Markowitz V."/>
            <person name="Hugenholtz P."/>
            <person name="Kyrpides N.C."/>
            <person name="Klenk H.P."/>
        </authorList>
    </citation>
    <scope>NUCLEOTIDE SEQUENCE [LARGE SCALE GENOMIC DNA]</scope>
    <source>
        <strain evidence="4">ATCC 49802 / DSM 20745 / S 6022</strain>
    </source>
</reference>
<dbReference type="OrthoDB" id="159579at2"/>
<dbReference type="RefSeq" id="WP_012870724.1">
    <property type="nucleotide sequence ID" value="NC_013523.1"/>
</dbReference>
<dbReference type="KEGG" id="sti:Sthe_0237"/>
<dbReference type="STRING" id="479434.Sthe_0237"/>
<evidence type="ECO:0000256" key="2">
    <source>
        <dbReference type="SAM" id="SignalP"/>
    </source>
</evidence>
<dbReference type="InParanoid" id="D1C6D8"/>
<keyword evidence="4" id="KW-1185">Reference proteome</keyword>
<organism evidence="3 4">
    <name type="scientific">Sphaerobacter thermophilus (strain ATCC 49802 / DSM 20745 / KCCM 41009 / NCIMB 13125 / S 6022)</name>
    <dbReference type="NCBI Taxonomy" id="479434"/>
    <lineage>
        <taxon>Bacteria</taxon>
        <taxon>Pseudomonadati</taxon>
        <taxon>Thermomicrobiota</taxon>
        <taxon>Thermomicrobia</taxon>
        <taxon>Sphaerobacterales</taxon>
        <taxon>Sphaerobacterineae</taxon>
        <taxon>Sphaerobacteraceae</taxon>
        <taxon>Sphaerobacter</taxon>
    </lineage>
</organism>
<dbReference type="EMBL" id="CP001823">
    <property type="protein sequence ID" value="ACZ37676.1"/>
    <property type="molecule type" value="Genomic_DNA"/>
</dbReference>
<dbReference type="Proteomes" id="UP000002027">
    <property type="component" value="Chromosome 1"/>
</dbReference>
<feature type="signal peptide" evidence="2">
    <location>
        <begin position="1"/>
        <end position="25"/>
    </location>
</feature>
<gene>
    <name evidence="3" type="ordered locus">Sthe_0237</name>
</gene>
<evidence type="ECO:0000313" key="3">
    <source>
        <dbReference type="EMBL" id="ACZ37676.1"/>
    </source>
</evidence>
<protein>
    <submittedName>
        <fullName evidence="3">Uncharacterized protein</fullName>
    </submittedName>
</protein>
<sequence>MINRRLVALALLACLAALLPMSTLANGGQVRIDRQRVGPYDLTVTSSPSPLRVGLVDISVLLQRPETDEFVLDARLLVTAEPLDGGETIEQPATQDQATEPNYYAAEFEIPSEGTWRFTVLVDGPDGQGQASFEADVAGESIFQRAGWVIWVIAGILGAVVLWWLFAARGDDEDEDEVLG</sequence>
<dbReference type="eggNOG" id="ENOG50333HT">
    <property type="taxonomic scope" value="Bacteria"/>
</dbReference>
<reference evidence="4" key="1">
    <citation type="submission" date="2009-11" db="EMBL/GenBank/DDBJ databases">
        <title>The complete chromosome 1 of Sphaerobacter thermophilus DSM 20745.</title>
        <authorList>
            <person name="Lucas S."/>
            <person name="Copeland A."/>
            <person name="Lapidus A."/>
            <person name="Glavina del Rio T."/>
            <person name="Dalin E."/>
            <person name="Tice H."/>
            <person name="Bruce D."/>
            <person name="Goodwin L."/>
            <person name="Pitluck S."/>
            <person name="Kyrpides N."/>
            <person name="Mavromatis K."/>
            <person name="Ivanova N."/>
            <person name="Mikhailova N."/>
            <person name="LaButti K.M."/>
            <person name="Clum A."/>
            <person name="Sun H.I."/>
            <person name="Brettin T."/>
            <person name="Detter J.C."/>
            <person name="Han C."/>
            <person name="Larimer F."/>
            <person name="Land M."/>
            <person name="Hauser L."/>
            <person name="Markowitz V."/>
            <person name="Cheng J.F."/>
            <person name="Hugenholtz P."/>
            <person name="Woyke T."/>
            <person name="Wu D."/>
            <person name="Steenblock K."/>
            <person name="Schneider S."/>
            <person name="Pukall R."/>
            <person name="Goeker M."/>
            <person name="Klenk H.P."/>
            <person name="Eisen J.A."/>
        </authorList>
    </citation>
    <scope>NUCLEOTIDE SEQUENCE [LARGE SCALE GENOMIC DNA]</scope>
    <source>
        <strain evidence="4">ATCC 49802 / DSM 20745 / S 6022</strain>
    </source>
</reference>
<keyword evidence="2" id="KW-0732">Signal</keyword>
<keyword evidence="1" id="KW-0472">Membrane</keyword>
<evidence type="ECO:0000256" key="1">
    <source>
        <dbReference type="SAM" id="Phobius"/>
    </source>
</evidence>
<evidence type="ECO:0000313" key="4">
    <source>
        <dbReference type="Proteomes" id="UP000002027"/>
    </source>
</evidence>